<proteinExistence type="predicted"/>
<dbReference type="InterPro" id="IPR018076">
    <property type="entry name" value="T2SS_GspF_dom"/>
</dbReference>
<reference evidence="8" key="1">
    <citation type="submission" date="2023-02" db="EMBL/GenBank/DDBJ databases">
        <title>Isolation, identification, and genome analysis of Vibrio campbellii in the Penaeus vannamei larvae stage.</title>
        <authorList>
            <person name="Huang T."/>
            <person name="Zhang B."/>
        </authorList>
    </citation>
    <scope>NUCLEOTIDE SEQUENCE</scope>
    <source>
        <strain evidence="8">20220413_1</strain>
    </source>
</reference>
<sequence length="298" mass="34087">MIIAISILLFLLGSIVFILNSKSMKEEQEYVDNFKFMISDHDSKQEYYNIFNQISEQKKILDDFLYSLITKYLSENELYTMLPSGGLVNKKDKTNFFLIYFIEAILGLAIVYYLNEDKMKMLAFMVVFIIVNNIVIKMIFRTFFINEERRRIKTNFTYFLDLLATATKSGMTVELGLIAVSEYIGNMSSSLANYIKIYSNDISNNGFSIAGENLRKNLDLQEVKDFTAVLENAVESGAAVTDALRVLSKETRDFHFIETEEKIGKVNAKMGIPLIVFIMFPIIVEIIAPGVLNLVSKM</sequence>
<evidence type="ECO:0000256" key="6">
    <source>
        <dbReference type="SAM" id="Phobius"/>
    </source>
</evidence>
<feature type="transmembrane region" description="Helical" evidence="6">
    <location>
        <begin position="272"/>
        <end position="295"/>
    </location>
</feature>
<evidence type="ECO:0000256" key="4">
    <source>
        <dbReference type="ARBA" id="ARBA00022989"/>
    </source>
</evidence>
<organism evidence="8 9">
    <name type="scientific">Vibrio campbellii</name>
    <dbReference type="NCBI Taxonomy" id="680"/>
    <lineage>
        <taxon>Bacteria</taxon>
        <taxon>Pseudomonadati</taxon>
        <taxon>Pseudomonadota</taxon>
        <taxon>Gammaproteobacteria</taxon>
        <taxon>Vibrionales</taxon>
        <taxon>Vibrionaceae</taxon>
        <taxon>Vibrio</taxon>
    </lineage>
</organism>
<name>A0AAQ2Y4Q7_9VIBR</name>
<dbReference type="PANTHER" id="PTHR35007:SF2">
    <property type="entry name" value="PILUS ASSEMBLE PROTEIN"/>
    <property type="match status" value="1"/>
</dbReference>
<evidence type="ECO:0000256" key="3">
    <source>
        <dbReference type="ARBA" id="ARBA00022692"/>
    </source>
</evidence>
<keyword evidence="2" id="KW-1003">Cell membrane</keyword>
<evidence type="ECO:0000256" key="1">
    <source>
        <dbReference type="ARBA" id="ARBA00004651"/>
    </source>
</evidence>
<accession>A0AAQ2Y4Q7</accession>
<dbReference type="EMBL" id="CP117989">
    <property type="protein sequence ID" value="WDG11516.1"/>
    <property type="molecule type" value="Genomic_DNA"/>
</dbReference>
<feature type="transmembrane region" description="Helical" evidence="6">
    <location>
        <begin position="96"/>
        <end position="114"/>
    </location>
</feature>
<feature type="transmembrane region" description="Helical" evidence="6">
    <location>
        <begin position="121"/>
        <end position="140"/>
    </location>
</feature>
<evidence type="ECO:0000256" key="5">
    <source>
        <dbReference type="ARBA" id="ARBA00023136"/>
    </source>
</evidence>
<dbReference type="Proteomes" id="UP001219537">
    <property type="component" value="Chromosome 2"/>
</dbReference>
<dbReference type="Pfam" id="PF00482">
    <property type="entry name" value="T2SSF"/>
    <property type="match status" value="1"/>
</dbReference>
<keyword evidence="4 6" id="KW-1133">Transmembrane helix</keyword>
<dbReference type="GO" id="GO:0005886">
    <property type="term" value="C:plasma membrane"/>
    <property type="evidence" value="ECO:0007669"/>
    <property type="project" value="UniProtKB-SubCell"/>
</dbReference>
<dbReference type="AlphaFoldDB" id="A0AAQ2Y4Q7"/>
<feature type="domain" description="Type II secretion system protein GspF" evidence="7">
    <location>
        <begin position="159"/>
        <end position="286"/>
    </location>
</feature>
<protein>
    <submittedName>
        <fullName evidence="8">Type II secretion system F family protein</fullName>
    </submittedName>
</protein>
<evidence type="ECO:0000259" key="7">
    <source>
        <dbReference type="Pfam" id="PF00482"/>
    </source>
</evidence>
<keyword evidence="5 6" id="KW-0472">Membrane</keyword>
<dbReference type="PANTHER" id="PTHR35007">
    <property type="entry name" value="INTEGRAL MEMBRANE PROTEIN-RELATED"/>
    <property type="match status" value="1"/>
</dbReference>
<evidence type="ECO:0000256" key="2">
    <source>
        <dbReference type="ARBA" id="ARBA00022475"/>
    </source>
</evidence>
<dbReference type="RefSeq" id="WP_045374466.1">
    <property type="nucleotide sequence ID" value="NZ_BBKV01000158.1"/>
</dbReference>
<gene>
    <name evidence="8" type="ORF">PUN50_19875</name>
</gene>
<evidence type="ECO:0000313" key="8">
    <source>
        <dbReference type="EMBL" id="WDG11516.1"/>
    </source>
</evidence>
<comment type="subcellular location">
    <subcellularLocation>
        <location evidence="1">Cell membrane</location>
        <topology evidence="1">Multi-pass membrane protein</topology>
    </subcellularLocation>
</comment>
<keyword evidence="3 6" id="KW-0812">Transmembrane</keyword>
<evidence type="ECO:0000313" key="9">
    <source>
        <dbReference type="Proteomes" id="UP001219537"/>
    </source>
</evidence>